<dbReference type="InterPro" id="IPR001348">
    <property type="entry name" value="ATP_PRibTrfase_HisG"/>
</dbReference>
<evidence type="ECO:0000256" key="1">
    <source>
        <dbReference type="ARBA" id="ARBA00000915"/>
    </source>
</evidence>
<reference evidence="21 22" key="1">
    <citation type="submission" date="2016-10" db="EMBL/GenBank/DDBJ databases">
        <title>Rodentibacter gen. nov. and new species.</title>
        <authorList>
            <person name="Christensen H."/>
        </authorList>
    </citation>
    <scope>NUCLEOTIDE SEQUENCE [LARGE SCALE GENOMIC DNA]</scope>
    <source>
        <strain evidence="21 22">199137021</strain>
    </source>
</reference>
<name>A0AAJ3K4A0_9PAST</name>
<evidence type="ECO:0000256" key="10">
    <source>
        <dbReference type="ARBA" id="ARBA00022676"/>
    </source>
</evidence>
<comment type="activity regulation">
    <text evidence="18">Feedback inhibited by histidine.</text>
</comment>
<evidence type="ECO:0000256" key="12">
    <source>
        <dbReference type="ARBA" id="ARBA00022723"/>
    </source>
</evidence>
<keyword evidence="11 18" id="KW-0808">Transferase</keyword>
<dbReference type="SUPFAM" id="SSF54913">
    <property type="entry name" value="GlnB-like"/>
    <property type="match status" value="1"/>
</dbReference>
<gene>
    <name evidence="18" type="primary">hisG</name>
    <name evidence="21" type="ORF">BKG90_01955</name>
</gene>
<dbReference type="NCBIfam" id="TIGR03455">
    <property type="entry name" value="HisG_C-term"/>
    <property type="match status" value="1"/>
</dbReference>
<dbReference type="InterPro" id="IPR011322">
    <property type="entry name" value="N-reg_PII-like_a/b"/>
</dbReference>
<protein>
    <recommendedName>
        <fullName evidence="7 18">ATP phosphoribosyltransferase</fullName>
        <shortName evidence="18">ATP-PRT</shortName>
        <shortName evidence="18">ATP-PRTase</shortName>
        <ecNumber evidence="6 18">2.4.2.17</ecNumber>
    </recommendedName>
</protein>
<feature type="domain" description="ATP phosphoribosyltransferase catalytic" evidence="19">
    <location>
        <begin position="53"/>
        <end position="218"/>
    </location>
</feature>
<organism evidence="21 22">
    <name type="scientific">Rodentibacter caecimuris</name>
    <dbReference type="NCBI Taxonomy" id="1796644"/>
    <lineage>
        <taxon>Bacteria</taxon>
        <taxon>Pseudomonadati</taxon>
        <taxon>Pseudomonadota</taxon>
        <taxon>Gammaproteobacteria</taxon>
        <taxon>Pasteurellales</taxon>
        <taxon>Pasteurellaceae</taxon>
        <taxon>Rodentibacter</taxon>
    </lineage>
</organism>
<evidence type="ECO:0000256" key="6">
    <source>
        <dbReference type="ARBA" id="ARBA00011946"/>
    </source>
</evidence>
<keyword evidence="14 18" id="KW-0067">ATP-binding</keyword>
<evidence type="ECO:0000259" key="19">
    <source>
        <dbReference type="Pfam" id="PF01634"/>
    </source>
</evidence>
<dbReference type="PANTHER" id="PTHR21403">
    <property type="entry name" value="ATP PHOSPHORIBOSYLTRANSFERASE ATP-PRTASE"/>
    <property type="match status" value="1"/>
</dbReference>
<dbReference type="Pfam" id="PF08029">
    <property type="entry name" value="HisG_C"/>
    <property type="match status" value="1"/>
</dbReference>
<keyword evidence="16 18" id="KW-0368">Histidine biosynthesis</keyword>
<comment type="function">
    <text evidence="17 18">Catalyzes the condensation of ATP and 5-phosphoribose 1-diphosphate to form N'-(5'-phosphoribosyl)-ATP (PR-ATP). Has a crucial role in the pathway because the rate of histidine biosynthesis seems to be controlled primarily by regulation of HisG enzymatic activity.</text>
</comment>
<keyword evidence="10 18" id="KW-0328">Glycosyltransferase</keyword>
<dbReference type="GO" id="GO:0000105">
    <property type="term" value="P:L-histidine biosynthetic process"/>
    <property type="evidence" value="ECO:0007669"/>
    <property type="project" value="UniProtKB-UniRule"/>
</dbReference>
<evidence type="ECO:0000256" key="16">
    <source>
        <dbReference type="ARBA" id="ARBA00023102"/>
    </source>
</evidence>
<keyword evidence="9 18" id="KW-0028">Amino-acid biosynthesis</keyword>
<comment type="similarity">
    <text evidence="5 18">Belongs to the ATP phosphoribosyltransferase family. Long subfamily.</text>
</comment>
<comment type="subcellular location">
    <subcellularLocation>
        <location evidence="3 18">Cytoplasm</location>
    </subcellularLocation>
</comment>
<dbReference type="HAMAP" id="MF_00079">
    <property type="entry name" value="HisG_Long"/>
    <property type="match status" value="1"/>
</dbReference>
<dbReference type="InterPro" id="IPR020621">
    <property type="entry name" value="ATP-PRT_HisG_long"/>
</dbReference>
<dbReference type="PROSITE" id="PS01316">
    <property type="entry name" value="ATP_P_PHORIBOSYLTR"/>
    <property type="match status" value="1"/>
</dbReference>
<keyword evidence="22" id="KW-1185">Reference proteome</keyword>
<dbReference type="GO" id="GO:0005524">
    <property type="term" value="F:ATP binding"/>
    <property type="evidence" value="ECO:0007669"/>
    <property type="project" value="UniProtKB-KW"/>
</dbReference>
<dbReference type="InterPro" id="IPR018198">
    <property type="entry name" value="ATP_PRibTrfase_CS"/>
</dbReference>
<evidence type="ECO:0000256" key="15">
    <source>
        <dbReference type="ARBA" id="ARBA00022842"/>
    </source>
</evidence>
<dbReference type="InterPro" id="IPR015867">
    <property type="entry name" value="N-reg_PII/ATP_PRibTrfase_C"/>
</dbReference>
<dbReference type="Gene3D" id="3.30.70.120">
    <property type="match status" value="1"/>
</dbReference>
<proteinExistence type="inferred from homology"/>
<keyword evidence="8 18" id="KW-0963">Cytoplasm</keyword>
<dbReference type="GO" id="GO:0000287">
    <property type="term" value="F:magnesium ion binding"/>
    <property type="evidence" value="ECO:0007669"/>
    <property type="project" value="UniProtKB-UniRule"/>
</dbReference>
<comment type="pathway">
    <text evidence="4 18">Amino-acid biosynthesis; L-histidine biosynthesis; L-histidine from 5-phospho-alpha-D-ribose 1-diphosphate: step 1/9.</text>
</comment>
<evidence type="ECO:0000313" key="22">
    <source>
        <dbReference type="Proteomes" id="UP000188998"/>
    </source>
</evidence>
<dbReference type="EC" id="2.4.2.17" evidence="6 18"/>
<dbReference type="CDD" id="cd13592">
    <property type="entry name" value="PBP2_HisGL2"/>
    <property type="match status" value="1"/>
</dbReference>
<dbReference type="GO" id="GO:0003879">
    <property type="term" value="F:ATP phosphoribosyltransferase activity"/>
    <property type="evidence" value="ECO:0007669"/>
    <property type="project" value="UniProtKB-UniRule"/>
</dbReference>
<accession>A0AAJ3K4A0</accession>
<dbReference type="RefSeq" id="WP_059368704.1">
    <property type="nucleotide sequence ID" value="NZ_BBXJ01000001.1"/>
</dbReference>
<dbReference type="FunFam" id="3.40.190.10:FF:000008">
    <property type="entry name" value="ATP phosphoribosyltransferase"/>
    <property type="match status" value="1"/>
</dbReference>
<sequence>MTNNRLRIAMQKSGRLSTDCQTLLKQCGVKINWNEQRLIAYSENLPIEILRVRDDDIPGLIFDGVVDLGIVGENVLEEVALGRLASGENANYNLLKRLDFGGCRLSLALPRETTYNNITDLTDTRIATSYPNLLKRYMQQQNIPFKNCLLTGSVEVAPTAGLANAICDLVSSGATLEANGLREVEVIYRSSACLVQRETEMDCKKQALIDRLLTRIQGVQQAAESKYIMLHAPKDRLADITALLPGVENPTILPLAHDTNQVAMHVVSQENLFWETMEKLKEIGASSILVLPIEKMMK</sequence>
<dbReference type="FunFam" id="3.30.70.120:FF:000002">
    <property type="entry name" value="ATP phosphoribosyltransferase"/>
    <property type="match status" value="1"/>
</dbReference>
<dbReference type="Pfam" id="PF01634">
    <property type="entry name" value="HisG"/>
    <property type="match status" value="1"/>
</dbReference>
<dbReference type="Gene3D" id="3.40.190.10">
    <property type="entry name" value="Periplasmic binding protein-like II"/>
    <property type="match status" value="2"/>
</dbReference>
<evidence type="ECO:0000256" key="7">
    <source>
        <dbReference type="ARBA" id="ARBA00020998"/>
    </source>
</evidence>
<dbReference type="Proteomes" id="UP000188998">
    <property type="component" value="Unassembled WGS sequence"/>
</dbReference>
<dbReference type="SUPFAM" id="SSF53850">
    <property type="entry name" value="Periplasmic binding protein-like II"/>
    <property type="match status" value="1"/>
</dbReference>
<dbReference type="NCBIfam" id="TIGR00070">
    <property type="entry name" value="hisG"/>
    <property type="match status" value="1"/>
</dbReference>
<dbReference type="PANTHER" id="PTHR21403:SF8">
    <property type="entry name" value="ATP PHOSPHORIBOSYLTRANSFERASE"/>
    <property type="match status" value="1"/>
</dbReference>
<keyword evidence="15 18" id="KW-0460">Magnesium</keyword>
<evidence type="ECO:0000256" key="2">
    <source>
        <dbReference type="ARBA" id="ARBA00001946"/>
    </source>
</evidence>
<evidence type="ECO:0000256" key="9">
    <source>
        <dbReference type="ARBA" id="ARBA00022605"/>
    </source>
</evidence>
<dbReference type="GO" id="GO:0005737">
    <property type="term" value="C:cytoplasm"/>
    <property type="evidence" value="ECO:0007669"/>
    <property type="project" value="UniProtKB-SubCell"/>
</dbReference>
<dbReference type="InterPro" id="IPR013820">
    <property type="entry name" value="ATP_PRibTrfase_cat"/>
</dbReference>
<evidence type="ECO:0000259" key="20">
    <source>
        <dbReference type="Pfam" id="PF08029"/>
    </source>
</evidence>
<evidence type="ECO:0000256" key="3">
    <source>
        <dbReference type="ARBA" id="ARBA00004496"/>
    </source>
</evidence>
<evidence type="ECO:0000256" key="14">
    <source>
        <dbReference type="ARBA" id="ARBA00022840"/>
    </source>
</evidence>
<evidence type="ECO:0000256" key="8">
    <source>
        <dbReference type="ARBA" id="ARBA00022490"/>
    </source>
</evidence>
<evidence type="ECO:0000256" key="18">
    <source>
        <dbReference type="HAMAP-Rule" id="MF_00079"/>
    </source>
</evidence>
<keyword evidence="12 18" id="KW-0479">Metal-binding</keyword>
<comment type="catalytic activity">
    <reaction evidence="1 18">
        <text>1-(5-phospho-beta-D-ribosyl)-ATP + diphosphate = 5-phospho-alpha-D-ribose 1-diphosphate + ATP</text>
        <dbReference type="Rhea" id="RHEA:18473"/>
        <dbReference type="ChEBI" id="CHEBI:30616"/>
        <dbReference type="ChEBI" id="CHEBI:33019"/>
        <dbReference type="ChEBI" id="CHEBI:58017"/>
        <dbReference type="ChEBI" id="CHEBI:73183"/>
        <dbReference type="EC" id="2.4.2.17"/>
    </reaction>
</comment>
<feature type="domain" description="Histidine biosynthesis HisG C-terminal" evidence="20">
    <location>
        <begin position="222"/>
        <end position="295"/>
    </location>
</feature>
<keyword evidence="13 18" id="KW-0547">Nucleotide-binding</keyword>
<evidence type="ECO:0000256" key="11">
    <source>
        <dbReference type="ARBA" id="ARBA00022679"/>
    </source>
</evidence>
<evidence type="ECO:0000313" key="21">
    <source>
        <dbReference type="EMBL" id="OOF73053.1"/>
    </source>
</evidence>
<dbReference type="AlphaFoldDB" id="A0AAJ3K4A0"/>
<evidence type="ECO:0000256" key="5">
    <source>
        <dbReference type="ARBA" id="ARBA00007955"/>
    </source>
</evidence>
<evidence type="ECO:0000256" key="13">
    <source>
        <dbReference type="ARBA" id="ARBA00022741"/>
    </source>
</evidence>
<evidence type="ECO:0000256" key="4">
    <source>
        <dbReference type="ARBA" id="ARBA00004667"/>
    </source>
</evidence>
<comment type="cofactor">
    <cofactor evidence="2 18">
        <name>Mg(2+)</name>
        <dbReference type="ChEBI" id="CHEBI:18420"/>
    </cofactor>
</comment>
<dbReference type="EMBL" id="MLAB01000007">
    <property type="protein sequence ID" value="OOF73053.1"/>
    <property type="molecule type" value="Genomic_DNA"/>
</dbReference>
<dbReference type="InterPro" id="IPR013115">
    <property type="entry name" value="HisG_C"/>
</dbReference>
<evidence type="ECO:0000256" key="17">
    <source>
        <dbReference type="ARBA" id="ARBA00024861"/>
    </source>
</evidence>
<comment type="caution">
    <text evidence="21">The sequence shown here is derived from an EMBL/GenBank/DDBJ whole genome shotgun (WGS) entry which is preliminary data.</text>
</comment>